<feature type="compositionally biased region" description="Pro residues" evidence="5">
    <location>
        <begin position="71"/>
        <end position="95"/>
    </location>
</feature>
<evidence type="ECO:0000256" key="4">
    <source>
        <dbReference type="ARBA" id="ARBA00023136"/>
    </source>
</evidence>
<comment type="caution">
    <text evidence="7">The sequence shown here is derived from an EMBL/GenBank/DDBJ whole genome shotgun (WGS) entry which is preliminary data.</text>
</comment>
<evidence type="ECO:0000256" key="2">
    <source>
        <dbReference type="ARBA" id="ARBA00022692"/>
    </source>
</evidence>
<protein>
    <recommendedName>
        <fullName evidence="9">Protein TolA</fullName>
    </recommendedName>
</protein>
<organism evidence="7 8">
    <name type="scientific">Pseudaquabacterium pictum</name>
    <dbReference type="NCBI Taxonomy" id="2315236"/>
    <lineage>
        <taxon>Bacteria</taxon>
        <taxon>Pseudomonadati</taxon>
        <taxon>Pseudomonadota</taxon>
        <taxon>Betaproteobacteria</taxon>
        <taxon>Burkholderiales</taxon>
        <taxon>Sphaerotilaceae</taxon>
        <taxon>Pseudaquabacterium</taxon>
    </lineage>
</organism>
<keyword evidence="4 6" id="KW-0472">Membrane</keyword>
<dbReference type="InterPro" id="IPR014161">
    <property type="entry name" value="Tol-Pal_TolA"/>
</dbReference>
<keyword evidence="8" id="KW-1185">Reference proteome</keyword>
<dbReference type="NCBIfam" id="TIGR02794">
    <property type="entry name" value="tolA_full"/>
    <property type="match status" value="1"/>
</dbReference>
<feature type="transmembrane region" description="Helical" evidence="6">
    <location>
        <begin position="20"/>
        <end position="41"/>
    </location>
</feature>
<sequence length="323" mass="34197">MGAWAASHDALLPRQDNRLGLGAGLALLAHGGLIGALALGLNWRLPTADVAVSAELWAAVPQVAAPAPAEVAPPPPAPAPAPAPPPPAPAPPPGPTAAERLAARDAEIALEKAQAQQRLRDEEEARRLKQRLEAKRLEEAQEAKRQQDAKRAEQVKAEQAREAKRQQDLAAQKERDKAEREKAVAAKAKADAEAKAQAEQIAKLREENLKRMMGQVGATGAANATGSAKADAAPSAGYGGRIKAAILPNIVQPDKERGNPVTEVEVRCAPDGSIVGRRITKPSGNPAWDETVLRAIDKTRQLPLDNGRIPATMTLVFSQNETR</sequence>
<dbReference type="RefSeq" id="WP_137731115.1">
    <property type="nucleotide sequence ID" value="NZ_BJCL01000001.1"/>
</dbReference>
<keyword evidence="3 6" id="KW-1133">Transmembrane helix</keyword>
<dbReference type="GO" id="GO:0019534">
    <property type="term" value="F:toxin transmembrane transporter activity"/>
    <property type="evidence" value="ECO:0007669"/>
    <property type="project" value="InterPro"/>
</dbReference>
<dbReference type="AlphaFoldDB" id="A0A480AI92"/>
<dbReference type="Pfam" id="PF13103">
    <property type="entry name" value="TonB_2"/>
    <property type="match status" value="1"/>
</dbReference>
<dbReference type="GO" id="GO:0016020">
    <property type="term" value="C:membrane"/>
    <property type="evidence" value="ECO:0007669"/>
    <property type="project" value="UniProtKB-SubCell"/>
</dbReference>
<evidence type="ECO:0000256" key="1">
    <source>
        <dbReference type="ARBA" id="ARBA00004167"/>
    </source>
</evidence>
<feature type="region of interest" description="Disordered" evidence="5">
    <location>
        <begin position="139"/>
        <end position="190"/>
    </location>
</feature>
<evidence type="ECO:0000256" key="3">
    <source>
        <dbReference type="ARBA" id="ARBA00022989"/>
    </source>
</evidence>
<proteinExistence type="predicted"/>
<gene>
    <name evidence="7" type="ORF">AQPW35_04350</name>
</gene>
<comment type="subcellular location">
    <subcellularLocation>
        <location evidence="1">Membrane</location>
        <topology evidence="1">Single-pass membrane protein</topology>
    </subcellularLocation>
</comment>
<evidence type="ECO:0000256" key="5">
    <source>
        <dbReference type="SAM" id="MobiDB-lite"/>
    </source>
</evidence>
<accession>A0A480AI92</accession>
<dbReference type="Gene3D" id="3.30.1150.10">
    <property type="match status" value="1"/>
</dbReference>
<name>A0A480AI92_9BURK</name>
<keyword evidence="2 6" id="KW-0812">Transmembrane</keyword>
<evidence type="ECO:0008006" key="9">
    <source>
        <dbReference type="Google" id="ProtNLM"/>
    </source>
</evidence>
<evidence type="ECO:0000256" key="6">
    <source>
        <dbReference type="SAM" id="Phobius"/>
    </source>
</evidence>
<reference evidence="8" key="1">
    <citation type="submission" date="2019-03" db="EMBL/GenBank/DDBJ databases">
        <title>Aquabacterium pictum sp.nov., the first bacteriochlorophyll a-containing freshwater bacterium in the genus Aquabacterium of the class Betaproteobacteria.</title>
        <authorList>
            <person name="Hirose S."/>
            <person name="Tank M."/>
            <person name="Hara E."/>
            <person name="Tamaki H."/>
            <person name="Takaichi S."/>
            <person name="Haruta S."/>
            <person name="Hanada S."/>
        </authorList>
    </citation>
    <scope>NUCLEOTIDE SEQUENCE [LARGE SCALE GENOMIC DNA]</scope>
    <source>
        <strain evidence="8">W35</strain>
    </source>
</reference>
<dbReference type="Proteomes" id="UP000301751">
    <property type="component" value="Unassembled WGS sequence"/>
</dbReference>
<dbReference type="SUPFAM" id="SSF74653">
    <property type="entry name" value="TolA/TonB C-terminal domain"/>
    <property type="match status" value="1"/>
</dbReference>
<dbReference type="EMBL" id="BJCL01000001">
    <property type="protein sequence ID" value="GCL61354.1"/>
    <property type="molecule type" value="Genomic_DNA"/>
</dbReference>
<feature type="region of interest" description="Disordered" evidence="5">
    <location>
        <begin position="67"/>
        <end position="97"/>
    </location>
</feature>
<dbReference type="NCBIfam" id="TIGR01352">
    <property type="entry name" value="tonB_Cterm"/>
    <property type="match status" value="1"/>
</dbReference>
<evidence type="ECO:0000313" key="7">
    <source>
        <dbReference type="EMBL" id="GCL61354.1"/>
    </source>
</evidence>
<dbReference type="GO" id="GO:0043213">
    <property type="term" value="P:bacteriocin transport"/>
    <property type="evidence" value="ECO:0007669"/>
    <property type="project" value="InterPro"/>
</dbReference>
<dbReference type="OrthoDB" id="5298892at2"/>
<evidence type="ECO:0000313" key="8">
    <source>
        <dbReference type="Proteomes" id="UP000301751"/>
    </source>
</evidence>
<dbReference type="InterPro" id="IPR006260">
    <property type="entry name" value="TonB/TolA_C"/>
</dbReference>